<sequence length="309" mass="34952">MNTRHLALFREVALTGNLTQVAQRLHISQPAVSMQLHRLEEEVGVPLFALLGRQMTLTDAGRAFLEYTEEILSLEEQLTRVMDEFNEGRRGRVVVGTSLGVGTYLLPQVIQEFAQSYPKIVIDLQVCAEEEIEKFVRNGHFDLGFTMRMPMEHFSLRVTKFTTDQFIGIRSPAITPQTKLWIPKDIAGLCPAFHEMRKTADELPNKFAATTNRHTSPLSTGLIERHIEIGCLESMELVKRYVAAGLGYGLVLRSAAAKDLEQGQLSLWTGYVEQAITINMVTRPAEHLARSTWIFLHHVRTRSTHKEKA</sequence>
<evidence type="ECO:0000256" key="3">
    <source>
        <dbReference type="ARBA" id="ARBA00023125"/>
    </source>
</evidence>
<proteinExistence type="inferred from homology"/>
<keyword evidence="3" id="KW-0238">DNA-binding</keyword>
<dbReference type="EMBL" id="MPDK01000006">
    <property type="protein sequence ID" value="PWI58050.1"/>
    <property type="molecule type" value="Genomic_DNA"/>
</dbReference>
<gene>
    <name evidence="6" type="ORF">BM613_05100</name>
</gene>
<organism evidence="6 7">
    <name type="scientific">Sulfoacidibacillus thermotolerans</name>
    <name type="common">Acidibacillus sulfuroxidans</name>
    <dbReference type="NCBI Taxonomy" id="1765684"/>
    <lineage>
        <taxon>Bacteria</taxon>
        <taxon>Bacillati</taxon>
        <taxon>Bacillota</taxon>
        <taxon>Bacilli</taxon>
        <taxon>Bacillales</taxon>
        <taxon>Alicyclobacillaceae</taxon>
        <taxon>Sulfoacidibacillus</taxon>
    </lineage>
</organism>
<dbReference type="GO" id="GO:0003700">
    <property type="term" value="F:DNA-binding transcription factor activity"/>
    <property type="evidence" value="ECO:0007669"/>
    <property type="project" value="InterPro"/>
</dbReference>
<keyword evidence="4" id="KW-0804">Transcription</keyword>
<dbReference type="Pfam" id="PF00126">
    <property type="entry name" value="HTH_1"/>
    <property type="match status" value="1"/>
</dbReference>
<dbReference type="PANTHER" id="PTHR30126">
    <property type="entry name" value="HTH-TYPE TRANSCRIPTIONAL REGULATOR"/>
    <property type="match status" value="1"/>
</dbReference>
<dbReference type="PANTHER" id="PTHR30126:SF39">
    <property type="entry name" value="HTH-TYPE TRANSCRIPTIONAL REGULATOR CYSL"/>
    <property type="match status" value="1"/>
</dbReference>
<reference evidence="6 7" key="1">
    <citation type="submission" date="2016-11" db="EMBL/GenBank/DDBJ databases">
        <title>Comparative genomics of Acidibacillus ferroxidans species.</title>
        <authorList>
            <person name="Oliveira G."/>
            <person name="Nunes G."/>
            <person name="Oliveira R."/>
            <person name="Araujo F."/>
            <person name="Salim A."/>
            <person name="Scholte L."/>
            <person name="Morais D."/>
            <person name="Nancucheo I."/>
            <person name="Johnson D.B."/>
            <person name="Grail B."/>
            <person name="Bittencourt J."/>
            <person name="Valadares R."/>
        </authorList>
    </citation>
    <scope>NUCLEOTIDE SEQUENCE [LARGE SCALE GENOMIC DNA]</scope>
    <source>
        <strain evidence="6 7">Y002</strain>
    </source>
</reference>
<evidence type="ECO:0000256" key="4">
    <source>
        <dbReference type="ARBA" id="ARBA00023163"/>
    </source>
</evidence>
<dbReference type="SUPFAM" id="SSF53850">
    <property type="entry name" value="Periplasmic binding protein-like II"/>
    <property type="match status" value="1"/>
</dbReference>
<evidence type="ECO:0000259" key="5">
    <source>
        <dbReference type="PROSITE" id="PS50931"/>
    </source>
</evidence>
<evidence type="ECO:0000256" key="2">
    <source>
        <dbReference type="ARBA" id="ARBA00023015"/>
    </source>
</evidence>
<feature type="domain" description="HTH lysR-type" evidence="5">
    <location>
        <begin position="1"/>
        <end position="58"/>
    </location>
</feature>
<accession>A0A2U3D9T8</accession>
<keyword evidence="7" id="KW-1185">Reference proteome</keyword>
<dbReference type="Gene3D" id="3.40.190.10">
    <property type="entry name" value="Periplasmic binding protein-like II"/>
    <property type="match status" value="1"/>
</dbReference>
<comment type="caution">
    <text evidence="6">The sequence shown here is derived from an EMBL/GenBank/DDBJ whole genome shotgun (WGS) entry which is preliminary data.</text>
</comment>
<dbReference type="PRINTS" id="PR00039">
    <property type="entry name" value="HTHLYSR"/>
</dbReference>
<dbReference type="CDD" id="cd05466">
    <property type="entry name" value="PBP2_LTTR_substrate"/>
    <property type="match status" value="1"/>
</dbReference>
<comment type="similarity">
    <text evidence="1">Belongs to the LysR transcriptional regulatory family.</text>
</comment>
<dbReference type="InterPro" id="IPR005119">
    <property type="entry name" value="LysR_subst-bd"/>
</dbReference>
<evidence type="ECO:0000313" key="6">
    <source>
        <dbReference type="EMBL" id="PWI58050.1"/>
    </source>
</evidence>
<keyword evidence="2" id="KW-0805">Transcription regulation</keyword>
<dbReference type="PROSITE" id="PS50931">
    <property type="entry name" value="HTH_LYSR"/>
    <property type="match status" value="1"/>
</dbReference>
<dbReference type="GO" id="GO:0000976">
    <property type="term" value="F:transcription cis-regulatory region binding"/>
    <property type="evidence" value="ECO:0007669"/>
    <property type="project" value="TreeGrafter"/>
</dbReference>
<dbReference type="FunFam" id="1.10.10.10:FF:000001">
    <property type="entry name" value="LysR family transcriptional regulator"/>
    <property type="match status" value="1"/>
</dbReference>
<dbReference type="Proteomes" id="UP000245380">
    <property type="component" value="Unassembled WGS sequence"/>
</dbReference>
<evidence type="ECO:0000313" key="7">
    <source>
        <dbReference type="Proteomes" id="UP000245380"/>
    </source>
</evidence>
<name>A0A2U3D9T8_SULT2</name>
<dbReference type="RefSeq" id="WP_181362902.1">
    <property type="nucleotide sequence ID" value="NZ_MPDK01000006.1"/>
</dbReference>
<dbReference type="InterPro" id="IPR000847">
    <property type="entry name" value="LysR_HTH_N"/>
</dbReference>
<dbReference type="AlphaFoldDB" id="A0A2U3D9T8"/>
<dbReference type="Pfam" id="PF03466">
    <property type="entry name" value="LysR_substrate"/>
    <property type="match status" value="1"/>
</dbReference>
<protein>
    <recommendedName>
        <fullName evidence="5">HTH lysR-type domain-containing protein</fullName>
    </recommendedName>
</protein>
<dbReference type="InterPro" id="IPR036390">
    <property type="entry name" value="WH_DNA-bd_sf"/>
</dbReference>
<dbReference type="InterPro" id="IPR036388">
    <property type="entry name" value="WH-like_DNA-bd_sf"/>
</dbReference>
<evidence type="ECO:0000256" key="1">
    <source>
        <dbReference type="ARBA" id="ARBA00009437"/>
    </source>
</evidence>
<dbReference type="Gene3D" id="1.10.10.10">
    <property type="entry name" value="Winged helix-like DNA-binding domain superfamily/Winged helix DNA-binding domain"/>
    <property type="match status" value="1"/>
</dbReference>
<dbReference type="SUPFAM" id="SSF46785">
    <property type="entry name" value="Winged helix' DNA-binding domain"/>
    <property type="match status" value="1"/>
</dbReference>